<evidence type="ECO:0000256" key="1">
    <source>
        <dbReference type="SAM" id="SignalP"/>
    </source>
</evidence>
<dbReference type="RefSeq" id="WP_194182500.1">
    <property type="nucleotide sequence ID" value="NZ_JADGIK010000003.1"/>
</dbReference>
<comment type="caution">
    <text evidence="2">The sequence shown here is derived from an EMBL/GenBank/DDBJ whole genome shotgun (WGS) entry which is preliminary data.</text>
</comment>
<feature type="chain" id="PRO_5035145441" evidence="1">
    <location>
        <begin position="23"/>
        <end position="283"/>
    </location>
</feature>
<protein>
    <submittedName>
        <fullName evidence="2">Uncharacterized protein</fullName>
    </submittedName>
</protein>
<reference evidence="2" key="1">
    <citation type="submission" date="2020-10" db="EMBL/GenBank/DDBJ databases">
        <authorList>
            <person name="Lu T."/>
            <person name="Wang Q."/>
            <person name="Han X."/>
        </authorList>
    </citation>
    <scope>NUCLEOTIDE SEQUENCE</scope>
    <source>
        <strain evidence="2">WQ 117</strain>
    </source>
</reference>
<organism evidence="2 3">
    <name type="scientific">Faecalibacter rhinopitheci</name>
    <dbReference type="NCBI Taxonomy" id="2779678"/>
    <lineage>
        <taxon>Bacteria</taxon>
        <taxon>Pseudomonadati</taxon>
        <taxon>Bacteroidota</taxon>
        <taxon>Flavobacteriia</taxon>
        <taxon>Flavobacteriales</taxon>
        <taxon>Weeksellaceae</taxon>
        <taxon>Faecalibacter</taxon>
    </lineage>
</organism>
<feature type="signal peptide" evidence="1">
    <location>
        <begin position="1"/>
        <end position="22"/>
    </location>
</feature>
<proteinExistence type="predicted"/>
<accession>A0A8J7FPF9</accession>
<dbReference type="AlphaFoldDB" id="A0A8J7FPF9"/>
<evidence type="ECO:0000313" key="2">
    <source>
        <dbReference type="EMBL" id="MBF0596949.1"/>
    </source>
</evidence>
<dbReference type="Proteomes" id="UP000608754">
    <property type="component" value="Unassembled WGS sequence"/>
</dbReference>
<keyword evidence="1" id="KW-0732">Signal</keyword>
<name>A0A8J7FPF9_9FLAO</name>
<gene>
    <name evidence="2" type="ORF">IM532_05720</name>
</gene>
<dbReference type="EMBL" id="JADGIK010000003">
    <property type="protein sequence ID" value="MBF0596949.1"/>
    <property type="molecule type" value="Genomic_DNA"/>
</dbReference>
<evidence type="ECO:0000313" key="3">
    <source>
        <dbReference type="Proteomes" id="UP000608754"/>
    </source>
</evidence>
<keyword evidence="3" id="KW-1185">Reference proteome</keyword>
<sequence>MINFCQKALAISAIFLFHTVSSQVGISANPNFRPDPGYTLHVDGELNVRGKFKTTSDPDYGMENGANGQVLQMKNVDNQLKPQWVNTPVSLLEEGMYYIENTFTTTNTTGAIFTSSDTNSYVNADITAESFSNGWKKIADFKENGNVKNFNILKSSNNINIHIETGVQLRNTTSSSIANLSNAQYACGLFSKANGANDNTAKLRAYRVGQINWLTNQTMQHTNFNLLYTIKNFPIGEYNFFAACKKMKQSVTNLELRIGQPNHNNLSQFTDRPLVKLDILYQL</sequence>